<feature type="repeat" description="PPR" evidence="2">
    <location>
        <begin position="753"/>
        <end position="788"/>
    </location>
</feature>
<evidence type="ECO:0000256" key="4">
    <source>
        <dbReference type="SAM" id="MobiDB-lite"/>
    </source>
</evidence>
<feature type="domain" description="GH3 middle" evidence="5">
    <location>
        <begin position="1"/>
        <end position="75"/>
    </location>
</feature>
<evidence type="ECO:0000256" key="3">
    <source>
        <dbReference type="SAM" id="Coils"/>
    </source>
</evidence>
<dbReference type="InterPro" id="IPR055377">
    <property type="entry name" value="GH3_M"/>
</dbReference>
<protein>
    <submittedName>
        <fullName evidence="7">Uncharacterized protein</fullName>
    </submittedName>
</protein>
<feature type="coiled-coil region" evidence="3">
    <location>
        <begin position="468"/>
        <end position="495"/>
    </location>
</feature>
<feature type="compositionally biased region" description="Basic and acidic residues" evidence="4">
    <location>
        <begin position="253"/>
        <end position="272"/>
    </location>
</feature>
<reference evidence="7 8" key="1">
    <citation type="submission" date="2019-09" db="EMBL/GenBank/DDBJ databases">
        <title>A chromosome-level genome assembly of the Chinese tupelo Nyssa sinensis.</title>
        <authorList>
            <person name="Yang X."/>
            <person name="Kang M."/>
            <person name="Yang Y."/>
            <person name="Xiong H."/>
            <person name="Wang M."/>
            <person name="Zhang Z."/>
            <person name="Wang Z."/>
            <person name="Wu H."/>
            <person name="Ma T."/>
            <person name="Liu J."/>
            <person name="Xi Z."/>
        </authorList>
    </citation>
    <scope>NUCLEOTIDE SEQUENCE [LARGE SCALE GENOMIC DNA]</scope>
    <source>
        <strain evidence="7">J267</strain>
        <tissue evidence="7">Leaf</tissue>
    </source>
</reference>
<evidence type="ECO:0000259" key="5">
    <source>
        <dbReference type="Pfam" id="PF23571"/>
    </source>
</evidence>
<dbReference type="PROSITE" id="PS51375">
    <property type="entry name" value="PPR"/>
    <property type="match status" value="4"/>
</dbReference>
<dbReference type="OrthoDB" id="1865464at2759"/>
<feature type="domain" description="GH3 C-terminal" evidence="6">
    <location>
        <begin position="91"/>
        <end position="209"/>
    </location>
</feature>
<feature type="compositionally biased region" description="Gly residues" evidence="4">
    <location>
        <begin position="243"/>
        <end position="252"/>
    </location>
</feature>
<dbReference type="GO" id="GO:0009451">
    <property type="term" value="P:RNA modification"/>
    <property type="evidence" value="ECO:0007669"/>
    <property type="project" value="InterPro"/>
</dbReference>
<dbReference type="InterPro" id="IPR002885">
    <property type="entry name" value="PPR_rpt"/>
</dbReference>
<dbReference type="Pfam" id="PF13041">
    <property type="entry name" value="PPR_2"/>
    <property type="match status" value="1"/>
</dbReference>
<feature type="repeat" description="PPR" evidence="2">
    <location>
        <begin position="644"/>
        <end position="678"/>
    </location>
</feature>
<dbReference type="AlphaFoldDB" id="A0A5J5AYZ1"/>
<dbReference type="Pfam" id="PF05542">
    <property type="entry name" value="DUF760"/>
    <property type="match status" value="2"/>
</dbReference>
<evidence type="ECO:0000256" key="2">
    <source>
        <dbReference type="PROSITE-ProRule" id="PRU00708"/>
    </source>
</evidence>
<dbReference type="Pfam" id="PF23572">
    <property type="entry name" value="GH3_C"/>
    <property type="match status" value="1"/>
</dbReference>
<feature type="repeat" description="PPR" evidence="2">
    <location>
        <begin position="828"/>
        <end position="858"/>
    </location>
</feature>
<dbReference type="NCBIfam" id="TIGR00756">
    <property type="entry name" value="PPR"/>
    <property type="match status" value="4"/>
</dbReference>
<evidence type="ECO:0000313" key="7">
    <source>
        <dbReference type="EMBL" id="KAA8536253.1"/>
    </source>
</evidence>
<dbReference type="Pfam" id="PF23571">
    <property type="entry name" value="GH3_M"/>
    <property type="match status" value="1"/>
</dbReference>
<name>A0A5J5AYZ1_9ASTE</name>
<sequence>MPNMAYFEFLPHEPNSARLTRDSPPKLVDLADLKVGKEYELVITTYSGLNRYRVGDILRVTGFHNSAPQFHFVRRKNVLLSIDSDKTDESELQKAVENASELLREFNTSVVEYTSYADTKTIPGHYVIYWELLVKELANSPSDEVLSQCCLAMEESLNSVYRQGRVADNSIGPLEIRVVKNGTFEELMDYAISRGASINQYKVPRCVNFTPIMELLDSRVVSAHFSPSLPHWTPERRRGWGWGRGRGRAIGGGERERERERQRERERNREQGGRSSLMAALASLFSSSPLPLLPSQRPCRSPEIAFSSLRLTKNPRKLRTIKTPVFASSASSIDDLYSNNENSRSKKSVLLDLIQEIEPLDFQVLIEAFWEPLSGLLVSSMMTGYTLQNAEYRLFLERNLGIYEGNIEKQKTEDSKLEAQGMFLENEKIVRTSRENELPKSENMGEMETESFGIQGLGEITTEAQQYILNLRSRLSSVKKELHEVKRKTAALQMQQFVGEEKNDLLDYLRSLQPEKVAELSEPTCPELRETILPVVHGLLATLSPKMYSKAPLSENTSTGTVNVGTDEDCIDLVENTSLQFQPLISLTRDYLACLLFWCMLLGHYLRGLEYRLELMELVSLPNNGLKDLNSARKLFDGMPEKNMVCCWTSLIAGYAQLGQSEDVLRVFSSMVEENLRPEDDTMVSVLSACSNLKILHIEKWIRTLFKFIDNVDSKNVGLDSVNTILVYLYGKLGKIDRSKERFNEIVDSGKRSVLPWNAMINSYAQNGCPVEALSLFRLMMEDHNCRPNHVTMVSVLSACAQIGDLDCGMWVHEYMKSKGRKGILALNTNLATALIDMYSKCGSLEKAKEVFDQMIAKDVVSINAMIMGLAINGEGEEALRLFSKFQEFGLHPNAGTFLGVICACNHSGLLEKGRQIFLDMSQRFYVPPKLEHYSCYIDLLARVGCVEEAFEVVTSMPFEPNDFVWGALLGGCLLHNKSGLARYISKMLVEIDPENSAGYVMLSNALAVDHQWGDCLRVEVVYAGKGESQIDNVTAQTHPLSFCGSKLSHIAMDKLCVATMCDTCSGTTEAVPCG</sequence>
<keyword evidence="8" id="KW-1185">Reference proteome</keyword>
<dbReference type="InterPro" id="IPR011990">
    <property type="entry name" value="TPR-like_helical_dom_sf"/>
</dbReference>
<dbReference type="FunFam" id="1.25.40.10:FF:000090">
    <property type="entry name" value="Pentatricopeptide repeat-containing protein, chloroplastic"/>
    <property type="match status" value="1"/>
</dbReference>
<evidence type="ECO:0000256" key="1">
    <source>
        <dbReference type="ARBA" id="ARBA00022737"/>
    </source>
</evidence>
<keyword evidence="1" id="KW-0677">Repeat</keyword>
<proteinExistence type="predicted"/>
<dbReference type="PANTHER" id="PTHR47926">
    <property type="entry name" value="PENTATRICOPEPTIDE REPEAT-CONTAINING PROTEIN"/>
    <property type="match status" value="1"/>
</dbReference>
<gene>
    <name evidence="7" type="ORF">F0562_028731</name>
</gene>
<evidence type="ECO:0000313" key="8">
    <source>
        <dbReference type="Proteomes" id="UP000325577"/>
    </source>
</evidence>
<dbReference type="Pfam" id="PF01535">
    <property type="entry name" value="PPR"/>
    <property type="match status" value="4"/>
</dbReference>
<dbReference type="PANTHER" id="PTHR47926:SF537">
    <property type="entry name" value="PENTACOTRIPEPTIDE-REPEAT REGION OF PRORP DOMAIN-CONTAINING PROTEIN"/>
    <property type="match status" value="1"/>
</dbReference>
<dbReference type="InterPro" id="IPR055378">
    <property type="entry name" value="GH3_C"/>
</dbReference>
<dbReference type="InterPro" id="IPR008479">
    <property type="entry name" value="DUF760"/>
</dbReference>
<dbReference type="GO" id="GO:0003723">
    <property type="term" value="F:RNA binding"/>
    <property type="evidence" value="ECO:0007669"/>
    <property type="project" value="InterPro"/>
</dbReference>
<accession>A0A5J5AYZ1</accession>
<dbReference type="Proteomes" id="UP000325577">
    <property type="component" value="Linkage Group LG16"/>
</dbReference>
<evidence type="ECO:0000259" key="6">
    <source>
        <dbReference type="Pfam" id="PF23572"/>
    </source>
</evidence>
<dbReference type="InterPro" id="IPR046960">
    <property type="entry name" value="PPR_At4g14850-like_plant"/>
</dbReference>
<organism evidence="7 8">
    <name type="scientific">Nyssa sinensis</name>
    <dbReference type="NCBI Taxonomy" id="561372"/>
    <lineage>
        <taxon>Eukaryota</taxon>
        <taxon>Viridiplantae</taxon>
        <taxon>Streptophyta</taxon>
        <taxon>Embryophyta</taxon>
        <taxon>Tracheophyta</taxon>
        <taxon>Spermatophyta</taxon>
        <taxon>Magnoliopsida</taxon>
        <taxon>eudicotyledons</taxon>
        <taxon>Gunneridae</taxon>
        <taxon>Pentapetalae</taxon>
        <taxon>asterids</taxon>
        <taxon>Cornales</taxon>
        <taxon>Nyssaceae</taxon>
        <taxon>Nyssa</taxon>
    </lineage>
</organism>
<keyword evidence="3" id="KW-0175">Coiled coil</keyword>
<feature type="region of interest" description="Disordered" evidence="4">
    <location>
        <begin position="243"/>
        <end position="274"/>
    </location>
</feature>
<dbReference type="EMBL" id="CM018039">
    <property type="protein sequence ID" value="KAA8536253.1"/>
    <property type="molecule type" value="Genomic_DNA"/>
</dbReference>
<feature type="repeat" description="PPR" evidence="2">
    <location>
        <begin position="859"/>
        <end position="893"/>
    </location>
</feature>
<dbReference type="Gene3D" id="1.25.40.10">
    <property type="entry name" value="Tetratricopeptide repeat domain"/>
    <property type="match status" value="3"/>
</dbReference>